<dbReference type="Gene3D" id="1.20.5.500">
    <property type="entry name" value="Single helix bin"/>
    <property type="match status" value="1"/>
</dbReference>
<keyword evidence="1" id="KW-0403">Intermediate filament</keyword>
<dbReference type="InterPro" id="IPR002957">
    <property type="entry name" value="Keratin_I"/>
</dbReference>
<evidence type="ECO:0000256" key="3">
    <source>
        <dbReference type="SAM" id="Coils"/>
    </source>
</evidence>
<feature type="coiled-coil region" evidence="3">
    <location>
        <begin position="320"/>
        <end position="354"/>
    </location>
</feature>
<dbReference type="GO" id="GO:0005198">
    <property type="term" value="F:structural molecule activity"/>
    <property type="evidence" value="ECO:0007669"/>
    <property type="project" value="InterPro"/>
</dbReference>
<name>A0A3P9AEL9_ESOLU</name>
<feature type="region of interest" description="Disordered" evidence="4">
    <location>
        <begin position="1"/>
        <end position="33"/>
    </location>
</feature>
<dbReference type="PRINTS" id="PR01248">
    <property type="entry name" value="TYPE1KERATIN"/>
</dbReference>
<keyword evidence="2 3" id="KW-0175">Coiled coil</keyword>
<proteinExistence type="predicted"/>
<protein>
    <recommendedName>
        <fullName evidence="5">IF rod domain-containing protein</fullName>
    </recommendedName>
</protein>
<dbReference type="Gene3D" id="1.20.5.170">
    <property type="match status" value="1"/>
</dbReference>
<dbReference type="GO" id="GO:0005882">
    <property type="term" value="C:intermediate filament"/>
    <property type="evidence" value="ECO:0007669"/>
    <property type="project" value="UniProtKB-KW"/>
</dbReference>
<dbReference type="InterPro" id="IPR039008">
    <property type="entry name" value="IF_rod_dom"/>
</dbReference>
<dbReference type="Gene3D" id="1.20.5.1160">
    <property type="entry name" value="Vasodilator-stimulated phosphoprotein"/>
    <property type="match status" value="1"/>
</dbReference>
<organism evidence="6 7">
    <name type="scientific">Esox lucius</name>
    <name type="common">Northern pike</name>
    <dbReference type="NCBI Taxonomy" id="8010"/>
    <lineage>
        <taxon>Eukaryota</taxon>
        <taxon>Metazoa</taxon>
        <taxon>Chordata</taxon>
        <taxon>Craniata</taxon>
        <taxon>Vertebrata</taxon>
        <taxon>Euteleostomi</taxon>
        <taxon>Actinopterygii</taxon>
        <taxon>Neopterygii</taxon>
        <taxon>Teleostei</taxon>
        <taxon>Protacanthopterygii</taxon>
        <taxon>Esociformes</taxon>
        <taxon>Esocidae</taxon>
        <taxon>Esox</taxon>
    </lineage>
</organism>
<dbReference type="KEGG" id="els:105013237"/>
<dbReference type="PANTHER" id="PTHR23239">
    <property type="entry name" value="INTERMEDIATE FILAMENT"/>
    <property type="match status" value="1"/>
</dbReference>
<evidence type="ECO:0000256" key="2">
    <source>
        <dbReference type="ARBA" id="ARBA00023054"/>
    </source>
</evidence>
<accession>A0A3P9AEL9</accession>
<feature type="coiled-coil region" evidence="3">
    <location>
        <begin position="214"/>
        <end position="241"/>
    </location>
</feature>
<dbReference type="SMART" id="SM01391">
    <property type="entry name" value="Filament"/>
    <property type="match status" value="1"/>
</dbReference>
<dbReference type="Bgee" id="ENSELUG00000019286">
    <property type="expression patterns" value="Expressed in embryo and 1 other cell type or tissue"/>
</dbReference>
<dbReference type="Proteomes" id="UP000265140">
    <property type="component" value="Chromosome 11"/>
</dbReference>
<dbReference type="OMA" id="KVWSLEA"/>
<dbReference type="Ensembl" id="ENSELUT00000030294.3">
    <property type="protein sequence ID" value="ENSELUP00000039197.2"/>
    <property type="gene ID" value="ENSELUG00000019286.3"/>
</dbReference>
<dbReference type="PANTHER" id="PTHR23239:SF367">
    <property type="entry name" value="KERATIN 15-RELATED"/>
    <property type="match status" value="1"/>
</dbReference>
<reference evidence="7" key="1">
    <citation type="journal article" date="2014" name="PLoS ONE">
        <title>The genome and linkage map of the northern pike (Esox lucius): conserved synteny revealed between the salmonid sister group and the Neoteleostei.</title>
        <authorList>
            <person name="Rondeau E.B."/>
            <person name="Minkley D.R."/>
            <person name="Leong J.S."/>
            <person name="Messmer A.M."/>
            <person name="Jantzen J.R."/>
            <person name="von Schalburg K.R."/>
            <person name="Lemon C."/>
            <person name="Bird N.H."/>
            <person name="Koop B.F."/>
        </authorList>
    </citation>
    <scope>NUCLEOTIDE SEQUENCE</scope>
</reference>
<evidence type="ECO:0000313" key="7">
    <source>
        <dbReference type="Proteomes" id="UP000265140"/>
    </source>
</evidence>
<dbReference type="SUPFAM" id="SSF64593">
    <property type="entry name" value="Intermediate filament protein, coiled coil region"/>
    <property type="match status" value="2"/>
</dbReference>
<dbReference type="GeneID" id="105013237"/>
<dbReference type="GeneTree" id="ENSGT00950000182969"/>
<feature type="domain" description="IF rod" evidence="5">
    <location>
        <begin position="104"/>
        <end position="415"/>
    </location>
</feature>
<dbReference type="Pfam" id="PF00038">
    <property type="entry name" value="Filament"/>
    <property type="match status" value="1"/>
</dbReference>
<evidence type="ECO:0000259" key="5">
    <source>
        <dbReference type="PROSITE" id="PS51842"/>
    </source>
</evidence>
<evidence type="ECO:0000313" key="6">
    <source>
        <dbReference type="Ensembl" id="ENSELUP00000039197.2"/>
    </source>
</evidence>
<reference evidence="6" key="2">
    <citation type="submission" date="2020-02" db="EMBL/GenBank/DDBJ databases">
        <title>Esox lucius (northern pike) genome, fEsoLuc1, primary haplotype.</title>
        <authorList>
            <person name="Myers G."/>
            <person name="Karagic N."/>
            <person name="Meyer A."/>
            <person name="Pippel M."/>
            <person name="Reichard M."/>
            <person name="Winkler S."/>
            <person name="Tracey A."/>
            <person name="Sims Y."/>
            <person name="Howe K."/>
            <person name="Rhie A."/>
            <person name="Formenti G."/>
            <person name="Durbin R."/>
            <person name="Fedrigo O."/>
            <person name="Jarvis E.D."/>
        </authorList>
    </citation>
    <scope>NUCLEOTIDE SEQUENCE [LARGE SCALE GENOMIC DNA]</scope>
</reference>
<evidence type="ECO:0000256" key="4">
    <source>
        <dbReference type="SAM" id="MobiDB-lite"/>
    </source>
</evidence>
<dbReference type="AlphaFoldDB" id="A0A3P9AEL9"/>
<feature type="coiled-coil region" evidence="3">
    <location>
        <begin position="108"/>
        <end position="135"/>
    </location>
</feature>
<dbReference type="PROSITE" id="PS51842">
    <property type="entry name" value="IF_ROD_2"/>
    <property type="match status" value="1"/>
</dbReference>
<dbReference type="RefSeq" id="XP_019906196.1">
    <property type="nucleotide sequence ID" value="XM_020050637.2"/>
</dbReference>
<keyword evidence="7" id="KW-1185">Reference proteome</keyword>
<reference evidence="6" key="4">
    <citation type="submission" date="2025-09" db="UniProtKB">
        <authorList>
            <consortium name="Ensembl"/>
        </authorList>
    </citation>
    <scope>IDENTIFICATION</scope>
</reference>
<dbReference type="FunFam" id="1.20.5.170:FF:000002">
    <property type="entry name" value="Type I keratin KA11"/>
    <property type="match status" value="1"/>
</dbReference>
<sequence>MTTFSSRSSTFSSRGAGWSSGASVGDSFSSMGGSRMSRSVYGGGAGQGIRMSYAASSSSAGGGRFGSTGGGFGFGGSGAGGGTSFGGFSMNGGAGGGESIPVSEKATMQNLNTRLATYLEKVATLEKANAKLELQIKEWGLSHVKVDPKDLSSHQAAIAELRSEFLTASTAMTGLALQVENTKLTADDFRMKYENELAMRQSVEADIGGLKRILNEMSLSKSDLEMQLEDLKEEKAYIQKNHEEETVSFRAQMSGQVQVEVDAAPTQDLNAVISEIREQYEAIVAKSRREAEAWFNNKAEVVQQEVSSSTEVLQTTSVELKSSQSTSRSLEQELQSLQSMKASLEGNLAEIEARYGSMMISLQTSVTGLESQLTQIRADTERSSKEYQALLDIKNRLEMEIGEYRRLLEGGDTGFAVTNTIVGQSNLSSVKTESSGGVSSPVKIVTVIEELVDGKVVSSSSSTK</sequence>
<reference evidence="6" key="3">
    <citation type="submission" date="2025-08" db="UniProtKB">
        <authorList>
            <consortium name="Ensembl"/>
        </authorList>
    </citation>
    <scope>IDENTIFICATION</scope>
</reference>
<dbReference type="InParanoid" id="A0A3P9AEL9"/>
<dbReference type="OrthoDB" id="2441647at2759"/>
<evidence type="ECO:0000256" key="1">
    <source>
        <dbReference type="ARBA" id="ARBA00022754"/>
    </source>
</evidence>